<keyword evidence="1" id="KW-1133">Transmembrane helix</keyword>
<dbReference type="EMBL" id="CP006933">
    <property type="protein sequence ID" value="AIS33116.1"/>
    <property type="molecule type" value="Genomic_DNA"/>
</dbReference>
<keyword evidence="1" id="KW-0812">Transmembrane</keyword>
<dbReference type="RefSeq" id="WP_048085823.1">
    <property type="nucleotide sequence ID" value="NZ_CP006933.1"/>
</dbReference>
<evidence type="ECO:0000313" key="3">
    <source>
        <dbReference type="EMBL" id="CEL25965.1"/>
    </source>
</evidence>
<evidence type="ECO:0000313" key="2">
    <source>
        <dbReference type="EMBL" id="AIS33116.1"/>
    </source>
</evidence>
<dbReference type="AlphaFoldDB" id="A0A089ZE94"/>
<dbReference type="Pfam" id="PF03596">
    <property type="entry name" value="Cad"/>
    <property type="match status" value="1"/>
</dbReference>
<dbReference type="PATRIC" id="fig|2162.10.peg.2424"/>
<dbReference type="OrthoDB" id="71513at2157"/>
<dbReference type="InterPro" id="IPR004676">
    <property type="entry name" value="Cd-R_transporter"/>
</dbReference>
<keyword evidence="5" id="KW-1185">Reference proteome</keyword>
<feature type="transmembrane region" description="Helical" evidence="1">
    <location>
        <begin position="6"/>
        <end position="28"/>
    </location>
</feature>
<evidence type="ECO:0000313" key="5">
    <source>
        <dbReference type="Proteomes" id="UP000062768"/>
    </source>
</evidence>
<dbReference type="KEGG" id="mfc:BRM9_2316"/>
<keyword evidence="1" id="KW-0472">Membrane</keyword>
<evidence type="ECO:0000256" key="1">
    <source>
        <dbReference type="SAM" id="Phobius"/>
    </source>
</evidence>
<dbReference type="Proteomes" id="UP000029661">
    <property type="component" value="Chromosome"/>
</dbReference>
<sequence>METVVILTAISAFVSTNLDDIFILAAFFANPEFEAKNIVLGQYLGFVLLLMASSLAYFAQFFIPSQWISLLGFIPLFMGIRGLIKLWKPKNQDISPENDIRYGKGRKVGVVALVTVINGGDNLGVYMPLFASMNAYSLFITATIFLVLVGFWCILGFKLVNNRLLTDKIRNYGHQILPLVMITIGLLILLRGWL</sequence>
<feature type="transmembrane region" description="Helical" evidence="1">
    <location>
        <begin position="40"/>
        <end position="61"/>
    </location>
</feature>
<feature type="transmembrane region" description="Helical" evidence="1">
    <location>
        <begin position="108"/>
        <end position="129"/>
    </location>
</feature>
<feature type="transmembrane region" description="Helical" evidence="1">
    <location>
        <begin position="67"/>
        <end position="87"/>
    </location>
</feature>
<dbReference type="STRING" id="2162.BRM9_2316"/>
<name>A0A089ZE94_METFO</name>
<reference evidence="2" key="1">
    <citation type="submission" date="2013-12" db="EMBL/GenBank/DDBJ databases">
        <title>The complete genome sequence of Methanobacterium sp. BRM9.</title>
        <authorList>
            <consortium name="Pastoral Greenhouse Gas Research Consortium"/>
            <person name="Kelly W.J."/>
            <person name="Leahy S.C."/>
            <person name="Perry R."/>
            <person name="Li D."/>
            <person name="Altermann E."/>
            <person name="Lambie S.C."/>
            <person name="Attwood G.T."/>
        </authorList>
    </citation>
    <scope>NUCLEOTIDE SEQUENCE [LARGE SCALE GENOMIC DNA]</scope>
    <source>
        <strain evidence="2">BRM9</strain>
    </source>
</reference>
<feature type="transmembrane region" description="Helical" evidence="1">
    <location>
        <begin position="135"/>
        <end position="155"/>
    </location>
</feature>
<evidence type="ECO:0000313" key="4">
    <source>
        <dbReference type="Proteomes" id="UP000029661"/>
    </source>
</evidence>
<feature type="transmembrane region" description="Helical" evidence="1">
    <location>
        <begin position="176"/>
        <end position="193"/>
    </location>
</feature>
<gene>
    <name evidence="2" type="ORF">BRM9_2316</name>
    <name evidence="3" type="ORF">MB9_2354</name>
</gene>
<protein>
    <submittedName>
        <fullName evidence="2">Cadmium resistance transporter family protein</fullName>
    </submittedName>
    <submittedName>
        <fullName evidence="3">Putative membrane protein</fullName>
    </submittedName>
</protein>
<dbReference type="Proteomes" id="UP000062768">
    <property type="component" value="Chromosome I"/>
</dbReference>
<proteinExistence type="predicted"/>
<organism evidence="2 4">
    <name type="scientific">Methanobacterium formicicum</name>
    <dbReference type="NCBI Taxonomy" id="2162"/>
    <lineage>
        <taxon>Archaea</taxon>
        <taxon>Methanobacteriati</taxon>
        <taxon>Methanobacteriota</taxon>
        <taxon>Methanomada group</taxon>
        <taxon>Methanobacteria</taxon>
        <taxon>Methanobacteriales</taxon>
        <taxon>Methanobacteriaceae</taxon>
        <taxon>Methanobacterium</taxon>
    </lineage>
</organism>
<accession>A0A089ZE94</accession>
<dbReference type="EMBL" id="LN734822">
    <property type="protein sequence ID" value="CEL25965.1"/>
    <property type="molecule type" value="Genomic_DNA"/>
</dbReference>
<dbReference type="GeneID" id="26740584"/>
<reference evidence="3" key="2">
    <citation type="submission" date="2014-09" db="EMBL/GenBank/DDBJ databases">
        <authorList>
            <person name="Bishop-Lilly K.A."/>
            <person name="Broomall S.M."/>
            <person name="Chain P.S."/>
            <person name="Chertkov O."/>
            <person name="Coyne S.R."/>
            <person name="Daligault H.E."/>
            <person name="Davenport K.W."/>
            <person name="Erkkila T."/>
            <person name="Frey K.G."/>
            <person name="Gibbons H.S."/>
            <person name="Gu W."/>
            <person name="Jaissle J."/>
            <person name="Johnson S.L."/>
            <person name="Koroleva G.I."/>
            <person name="Ladner J.T."/>
            <person name="Lo C.-C."/>
            <person name="Minogue T.D."/>
            <person name="Munk C."/>
            <person name="Palacios G.F."/>
            <person name="Redden C.L."/>
            <person name="Rosenzweig C.N."/>
            <person name="Scholz M.B."/>
            <person name="Teshima H."/>
            <person name="Xu Y."/>
        </authorList>
    </citation>
    <scope>NUCLEOTIDE SEQUENCE</scope>
    <source>
        <strain evidence="3">Mb9</strain>
    </source>
</reference>